<dbReference type="AlphaFoldDB" id="A0A7W1XPE5"/>
<protein>
    <submittedName>
        <fullName evidence="2">Uncharacterized protein</fullName>
    </submittedName>
</protein>
<comment type="caution">
    <text evidence="2">The sequence shown here is derived from an EMBL/GenBank/DDBJ whole genome shotgun (WGS) entry which is preliminary data.</text>
</comment>
<keyword evidence="1" id="KW-0812">Transmembrane</keyword>
<keyword evidence="3" id="KW-1185">Reference proteome</keyword>
<accession>A0A7W1XPE5</accession>
<gene>
    <name evidence="2" type="ORF">H2C83_00635</name>
</gene>
<organism evidence="2 3">
    <name type="scientific">Thermoactinomyces mirandus</name>
    <dbReference type="NCBI Taxonomy" id="2756294"/>
    <lineage>
        <taxon>Bacteria</taxon>
        <taxon>Bacillati</taxon>
        <taxon>Bacillota</taxon>
        <taxon>Bacilli</taxon>
        <taxon>Bacillales</taxon>
        <taxon>Thermoactinomycetaceae</taxon>
        <taxon>Thermoactinomyces</taxon>
    </lineage>
</organism>
<reference evidence="2 3" key="1">
    <citation type="submission" date="2020-07" db="EMBL/GenBank/DDBJ databases">
        <title>Thermoactinomyces phylogeny.</title>
        <authorList>
            <person name="Dunlap C."/>
        </authorList>
    </citation>
    <scope>NUCLEOTIDE SEQUENCE [LARGE SCALE GENOMIC DNA]</scope>
    <source>
        <strain evidence="2 3">AMNI-1</strain>
    </source>
</reference>
<dbReference type="PROSITE" id="PS51257">
    <property type="entry name" value="PROKAR_LIPOPROTEIN"/>
    <property type="match status" value="1"/>
</dbReference>
<dbReference type="RefSeq" id="WP_181736749.1">
    <property type="nucleotide sequence ID" value="NZ_JACEOL010000002.1"/>
</dbReference>
<evidence type="ECO:0000313" key="3">
    <source>
        <dbReference type="Proteomes" id="UP000538292"/>
    </source>
</evidence>
<sequence length="47" mass="5141">MNKDLIISGLSLGFLIFIVSCMIWLSNPNLPMAPDQIQLPVTEAAPQ</sequence>
<name>A0A7W1XPE5_9BACL</name>
<dbReference type="Proteomes" id="UP000538292">
    <property type="component" value="Unassembled WGS sequence"/>
</dbReference>
<dbReference type="EMBL" id="JACEOL010000002">
    <property type="protein sequence ID" value="MBA4600852.1"/>
    <property type="molecule type" value="Genomic_DNA"/>
</dbReference>
<evidence type="ECO:0000256" key="1">
    <source>
        <dbReference type="SAM" id="Phobius"/>
    </source>
</evidence>
<proteinExistence type="predicted"/>
<keyword evidence="1" id="KW-0472">Membrane</keyword>
<feature type="transmembrane region" description="Helical" evidence="1">
    <location>
        <begin position="6"/>
        <end position="25"/>
    </location>
</feature>
<evidence type="ECO:0000313" key="2">
    <source>
        <dbReference type="EMBL" id="MBA4600852.1"/>
    </source>
</evidence>
<keyword evidence="1" id="KW-1133">Transmembrane helix</keyword>